<sequence>MEIIAHGGWRYSRFPLGFREAGELLPERGVLVFHETARPWRAKFGQVYAHGHRLQTSRSISSFRMRLRFSRACARRRSSSPRSVSRNRPVPEATGPAAPAGTRSEVGEPVR</sequence>
<dbReference type="eggNOG" id="COG3316">
    <property type="taxonomic scope" value="Bacteria"/>
</dbReference>
<organism evidence="2 3">
    <name type="scientific">Streptomyces viridosporus (strain ATCC 14672 / DSM 40746 / JCM 4963 / KCTC 9882 / NRRL B-12104 / FH 1290)</name>
    <name type="common">Streptomyces ghanaensis</name>
    <dbReference type="NCBI Taxonomy" id="566461"/>
    <lineage>
        <taxon>Bacteria</taxon>
        <taxon>Bacillati</taxon>
        <taxon>Actinomycetota</taxon>
        <taxon>Actinomycetes</taxon>
        <taxon>Kitasatosporales</taxon>
        <taxon>Streptomycetaceae</taxon>
        <taxon>Streptomyces</taxon>
    </lineage>
</organism>
<feature type="compositionally biased region" description="Low complexity" evidence="1">
    <location>
        <begin position="80"/>
        <end position="102"/>
    </location>
</feature>
<evidence type="ECO:0000256" key="1">
    <source>
        <dbReference type="SAM" id="MobiDB-lite"/>
    </source>
</evidence>
<dbReference type="EMBL" id="DS999641">
    <property type="protein sequence ID" value="EFE72075.2"/>
    <property type="molecule type" value="Genomic_DNA"/>
</dbReference>
<gene>
    <name evidence="2" type="ORF">SSFG_07310</name>
</gene>
<protein>
    <submittedName>
        <fullName evidence="2">Predicted protein</fullName>
    </submittedName>
</protein>
<accession>D6A9Y0</accession>
<evidence type="ECO:0000313" key="3">
    <source>
        <dbReference type="Proteomes" id="UP000003824"/>
    </source>
</evidence>
<reference evidence="3" key="1">
    <citation type="submission" date="2008-12" db="EMBL/GenBank/DDBJ databases">
        <title>Annotation of Streptomyces ghanaensis ATCC 14672.</title>
        <authorList>
            <consortium name="The Broad Institute Genome Sequencing Platform"/>
            <consortium name="Broad Institute Microbial Sequencing Center"/>
            <person name="Fischbach M."/>
            <person name="Ward D."/>
            <person name="Young S."/>
            <person name="Kodira C.D."/>
            <person name="Zeng Q."/>
            <person name="Koehrsen M."/>
            <person name="Godfrey P."/>
            <person name="Alvarado L."/>
            <person name="Berlin A.M."/>
            <person name="Borenstein D."/>
            <person name="Chen Z."/>
            <person name="Engels R."/>
            <person name="Freedman E."/>
            <person name="Gellesch M."/>
            <person name="Goldberg J."/>
            <person name="Griggs A."/>
            <person name="Gujja S."/>
            <person name="Heiman D.I."/>
            <person name="Hepburn T.A."/>
            <person name="Howarth C."/>
            <person name="Jen D."/>
            <person name="Larson L."/>
            <person name="Lewis B."/>
            <person name="Mehta T."/>
            <person name="Park D."/>
            <person name="Pearson M."/>
            <person name="Roberts A."/>
            <person name="Saif S."/>
            <person name="Shea T.D."/>
            <person name="Shenoy N."/>
            <person name="Sisk P."/>
            <person name="Stolte C."/>
            <person name="Sykes S.N."/>
            <person name="Walk T."/>
            <person name="White J."/>
            <person name="Yandava C."/>
            <person name="Straight P."/>
            <person name="Clardy J."/>
            <person name="Hung D."/>
            <person name="Kolter R."/>
            <person name="Mekalanos J."/>
            <person name="Walker S."/>
            <person name="Walsh C.T."/>
            <person name="Wieland B.L.C."/>
            <person name="Ilzarbe M."/>
            <person name="Galagan J."/>
            <person name="Nusbaum C."/>
            <person name="Birren B."/>
        </authorList>
    </citation>
    <scope>NUCLEOTIDE SEQUENCE [LARGE SCALE GENOMIC DNA]</scope>
    <source>
        <strain evidence="3">ATCC 14672 / DSM 40746 / JCM 4963 / KCTC 9882 / NRRL B-12104 / FH 1290</strain>
    </source>
</reference>
<proteinExistence type="predicted"/>
<dbReference type="AlphaFoldDB" id="D6A9Y0"/>
<dbReference type="Proteomes" id="UP000003824">
    <property type="component" value="Unassembled WGS sequence"/>
</dbReference>
<name>D6A9Y0_STRV1</name>
<feature type="region of interest" description="Disordered" evidence="1">
    <location>
        <begin position="73"/>
        <end position="111"/>
    </location>
</feature>
<evidence type="ECO:0000313" key="2">
    <source>
        <dbReference type="EMBL" id="EFE72075.2"/>
    </source>
</evidence>